<dbReference type="GO" id="GO:0000175">
    <property type="term" value="F:3'-5'-RNA exonuclease activity"/>
    <property type="evidence" value="ECO:0007669"/>
    <property type="project" value="TreeGrafter"/>
</dbReference>
<dbReference type="Pfam" id="PF01138">
    <property type="entry name" value="RNase_PH"/>
    <property type="match status" value="1"/>
</dbReference>
<dbReference type="PANTHER" id="PTHR11252">
    <property type="entry name" value="POLYRIBONUCLEOTIDE NUCLEOTIDYLTRANSFERASE"/>
    <property type="match status" value="1"/>
</dbReference>
<dbReference type="Gene3D" id="3.30.230.70">
    <property type="entry name" value="GHMP Kinase, N-terminal domain"/>
    <property type="match status" value="1"/>
</dbReference>
<dbReference type="SUPFAM" id="SSF54211">
    <property type="entry name" value="Ribosomal protein S5 domain 2-like"/>
    <property type="match status" value="1"/>
</dbReference>
<dbReference type="AlphaFoldDB" id="A0AAJ7S596"/>
<dbReference type="CTD" id="43710"/>
<feature type="domain" description="Exoribonuclease phosphorolytic" evidence="2">
    <location>
        <begin position="54"/>
        <end position="142"/>
    </location>
</feature>
<evidence type="ECO:0000313" key="3">
    <source>
        <dbReference type="Proteomes" id="UP000694925"/>
    </source>
</evidence>
<dbReference type="InterPro" id="IPR027408">
    <property type="entry name" value="PNPase/RNase_PH_dom_sf"/>
</dbReference>
<sequence length="151" mass="17160">MVLFRRNRLLNNRSLILLRLKNHNKNGNTFHVRFVSNNKSPETVRVQLSNGSTMTLLTGKFARFTSGSVTATLGDTSIMTTVVRKNVPLNDSMIPLTVNYRQKAAAIGRIPTNFLRREMGHTDQEILTSRIIDRSVRPLLKPGYCYETQIL</sequence>
<dbReference type="GeneID" id="108626788"/>
<dbReference type="GO" id="GO:0000965">
    <property type="term" value="P:mitochondrial RNA 3'-end processing"/>
    <property type="evidence" value="ECO:0007669"/>
    <property type="project" value="TreeGrafter"/>
</dbReference>
<evidence type="ECO:0000259" key="2">
    <source>
        <dbReference type="Pfam" id="PF01138"/>
    </source>
</evidence>
<keyword evidence="1" id="KW-0694">RNA-binding</keyword>
<dbReference type="GO" id="GO:0005829">
    <property type="term" value="C:cytosol"/>
    <property type="evidence" value="ECO:0007669"/>
    <property type="project" value="TreeGrafter"/>
</dbReference>
<dbReference type="RefSeq" id="XP_026670894.1">
    <property type="nucleotide sequence ID" value="XM_026815093.1"/>
</dbReference>
<dbReference type="InterPro" id="IPR001247">
    <property type="entry name" value="ExoRNase_PH_dom1"/>
</dbReference>
<organism evidence="3 4">
    <name type="scientific">Ceratina calcarata</name>
    <dbReference type="NCBI Taxonomy" id="156304"/>
    <lineage>
        <taxon>Eukaryota</taxon>
        <taxon>Metazoa</taxon>
        <taxon>Ecdysozoa</taxon>
        <taxon>Arthropoda</taxon>
        <taxon>Hexapoda</taxon>
        <taxon>Insecta</taxon>
        <taxon>Pterygota</taxon>
        <taxon>Neoptera</taxon>
        <taxon>Endopterygota</taxon>
        <taxon>Hymenoptera</taxon>
        <taxon>Apocrita</taxon>
        <taxon>Aculeata</taxon>
        <taxon>Apoidea</taxon>
        <taxon>Anthophila</taxon>
        <taxon>Apidae</taxon>
        <taxon>Ceratina</taxon>
        <taxon>Zadontomerus</taxon>
    </lineage>
</organism>
<dbReference type="InterPro" id="IPR020568">
    <property type="entry name" value="Ribosomal_Su5_D2-typ_SF"/>
</dbReference>
<name>A0AAJ7S596_9HYME</name>
<dbReference type="GO" id="GO:0004654">
    <property type="term" value="F:polyribonucleotide nucleotidyltransferase activity"/>
    <property type="evidence" value="ECO:0007669"/>
    <property type="project" value="InterPro"/>
</dbReference>
<dbReference type="Proteomes" id="UP000694925">
    <property type="component" value="Unplaced"/>
</dbReference>
<gene>
    <name evidence="4" type="primary">LOC108626788</name>
</gene>
<accession>A0AAJ7S596</accession>
<protein>
    <submittedName>
        <fullName evidence="4">Polyribonucleotide nucleotidyltransferase 1, mitochondrial isoform X5</fullName>
    </submittedName>
</protein>
<dbReference type="InterPro" id="IPR012162">
    <property type="entry name" value="PNPase"/>
</dbReference>
<evidence type="ECO:0000313" key="4">
    <source>
        <dbReference type="RefSeq" id="XP_026670894.1"/>
    </source>
</evidence>
<dbReference type="GO" id="GO:0005739">
    <property type="term" value="C:mitochondrion"/>
    <property type="evidence" value="ECO:0007669"/>
    <property type="project" value="TreeGrafter"/>
</dbReference>
<dbReference type="GO" id="GO:0003723">
    <property type="term" value="F:RNA binding"/>
    <property type="evidence" value="ECO:0007669"/>
    <property type="project" value="UniProtKB-KW"/>
</dbReference>
<proteinExistence type="predicted"/>
<evidence type="ECO:0000256" key="1">
    <source>
        <dbReference type="ARBA" id="ARBA00022884"/>
    </source>
</evidence>
<reference evidence="4" key="1">
    <citation type="submission" date="2025-08" db="UniProtKB">
        <authorList>
            <consortium name="RefSeq"/>
        </authorList>
    </citation>
    <scope>IDENTIFICATION</scope>
    <source>
        <tissue evidence="4">Whole body</tissue>
    </source>
</reference>
<keyword evidence="3" id="KW-1185">Reference proteome</keyword>
<dbReference type="GO" id="GO:0000958">
    <property type="term" value="P:mitochondrial mRNA catabolic process"/>
    <property type="evidence" value="ECO:0007669"/>
    <property type="project" value="TreeGrafter"/>
</dbReference>
<dbReference type="PANTHER" id="PTHR11252:SF0">
    <property type="entry name" value="POLYRIBONUCLEOTIDE NUCLEOTIDYLTRANSFERASE 1, MITOCHONDRIAL"/>
    <property type="match status" value="1"/>
</dbReference>